<accession>A0A0W0FLY3</accession>
<reference evidence="1 2" key="1">
    <citation type="submission" date="2015-12" db="EMBL/GenBank/DDBJ databases">
        <title>Draft genome sequence of Moniliophthora roreri, the causal agent of frosty pod rot of cacao.</title>
        <authorList>
            <person name="Aime M.C."/>
            <person name="Diaz-Valderrama J.R."/>
            <person name="Kijpornyongpan T."/>
            <person name="Phillips-Mora W."/>
        </authorList>
    </citation>
    <scope>NUCLEOTIDE SEQUENCE [LARGE SCALE GENOMIC DNA]</scope>
    <source>
        <strain evidence="1 2">MCA 2952</strain>
    </source>
</reference>
<protein>
    <submittedName>
        <fullName evidence="1">Uncharacterized protein</fullName>
    </submittedName>
</protein>
<dbReference type="Proteomes" id="UP000054988">
    <property type="component" value="Unassembled WGS sequence"/>
</dbReference>
<organism evidence="1 2">
    <name type="scientific">Moniliophthora roreri</name>
    <name type="common">Frosty pod rot fungus</name>
    <name type="synonym">Monilia roreri</name>
    <dbReference type="NCBI Taxonomy" id="221103"/>
    <lineage>
        <taxon>Eukaryota</taxon>
        <taxon>Fungi</taxon>
        <taxon>Dikarya</taxon>
        <taxon>Basidiomycota</taxon>
        <taxon>Agaricomycotina</taxon>
        <taxon>Agaricomycetes</taxon>
        <taxon>Agaricomycetidae</taxon>
        <taxon>Agaricales</taxon>
        <taxon>Marasmiineae</taxon>
        <taxon>Marasmiaceae</taxon>
        <taxon>Moniliophthora</taxon>
    </lineage>
</organism>
<sequence>MVRILPWFLPLFCPSDI</sequence>
<proteinExistence type="predicted"/>
<name>A0A0W0FLY3_MONRR</name>
<evidence type="ECO:0000313" key="1">
    <source>
        <dbReference type="EMBL" id="KTB37311.1"/>
    </source>
</evidence>
<evidence type="ECO:0000313" key="2">
    <source>
        <dbReference type="Proteomes" id="UP000054988"/>
    </source>
</evidence>
<gene>
    <name evidence="1" type="ORF">WG66_10122</name>
</gene>
<dbReference type="EMBL" id="LATX01001857">
    <property type="protein sequence ID" value="KTB37311.1"/>
    <property type="molecule type" value="Genomic_DNA"/>
</dbReference>
<dbReference type="AlphaFoldDB" id="A0A0W0FLY3"/>
<comment type="caution">
    <text evidence="1">The sequence shown here is derived from an EMBL/GenBank/DDBJ whole genome shotgun (WGS) entry which is preliminary data.</text>
</comment>